<dbReference type="SUPFAM" id="SSF52218">
    <property type="entry name" value="Flavoproteins"/>
    <property type="match status" value="1"/>
</dbReference>
<dbReference type="Proteomes" id="UP000231901">
    <property type="component" value="Chromosome"/>
</dbReference>
<sequence>MSILHIDSSILDSHSVSRLLSADIVARQRDIHPEKTVIRRDLVADAALHLSPDHLAVFQGGTPGTPALGQDIVLGGVYINELFAADVIVIGAPMYNFSIPSQLKGWIDRVLVAGRTFRYTENGPEGLLPAGKKVFIASARGGIYSGASPAAQFDHQEPYLTAALNFIGLTDITIIRAEGLALGDEAKTAAIARARAEIDALIA</sequence>
<dbReference type="AlphaFoldDB" id="A0A2K8QP12"/>
<comment type="function">
    <text evidence="6">Quinone reductase that provides resistance to thiol-specific stress caused by electrophilic quinones.</text>
</comment>
<evidence type="ECO:0000256" key="6">
    <source>
        <dbReference type="HAMAP-Rule" id="MF_01216"/>
    </source>
</evidence>
<feature type="binding site" evidence="6">
    <location>
        <position position="9"/>
    </location>
    <ligand>
        <name>FMN</name>
        <dbReference type="ChEBI" id="CHEBI:58210"/>
    </ligand>
</feature>
<evidence type="ECO:0000256" key="3">
    <source>
        <dbReference type="ARBA" id="ARBA00023002"/>
    </source>
</evidence>
<evidence type="ECO:0000313" key="8">
    <source>
        <dbReference type="EMBL" id="ATZ95224.1"/>
    </source>
</evidence>
<reference evidence="9" key="1">
    <citation type="journal article" date="2018" name="Genome Announc.">
        <title>Complete genome sequence of a Dickeya fangzhongdai type strain causing bleeding canker of pear tree trunks.</title>
        <authorList>
            <person name="Zhao Y."/>
            <person name="Tian Y."/>
            <person name="Li X."/>
            <person name="Hu B."/>
        </authorList>
    </citation>
    <scope>NUCLEOTIDE SEQUENCE [LARGE SCALE GENOMIC DNA]</scope>
    <source>
        <strain evidence="9">DSM 101947</strain>
    </source>
</reference>
<dbReference type="InterPro" id="IPR003680">
    <property type="entry name" value="Flavodoxin_fold"/>
</dbReference>
<feature type="domain" description="Flavodoxin-like fold" evidence="7">
    <location>
        <begin position="1"/>
        <end position="200"/>
    </location>
</feature>
<dbReference type="InterPro" id="IPR023048">
    <property type="entry name" value="NADH:quinone_OxRdtase_FMN_depd"/>
</dbReference>
<dbReference type="HAMAP" id="MF_01216">
    <property type="entry name" value="Azoreductase_type1"/>
    <property type="match status" value="1"/>
</dbReference>
<dbReference type="KEGG" id="dfn:CVE23_15305"/>
<dbReference type="GO" id="GO:0010181">
    <property type="term" value="F:FMN binding"/>
    <property type="evidence" value="ECO:0007669"/>
    <property type="project" value="UniProtKB-UniRule"/>
</dbReference>
<name>A0A2K8QP12_9GAMM</name>
<keyword evidence="2 6" id="KW-0288">FMN</keyword>
<feature type="binding site" evidence="6">
    <location>
        <begin position="15"/>
        <end position="17"/>
    </location>
    <ligand>
        <name>FMN</name>
        <dbReference type="ChEBI" id="CHEBI:58210"/>
    </ligand>
</feature>
<dbReference type="GeneID" id="66565694"/>
<dbReference type="Pfam" id="PF02525">
    <property type="entry name" value="Flavodoxin_2"/>
    <property type="match status" value="1"/>
</dbReference>
<keyword evidence="3 6" id="KW-0560">Oxidoreductase</keyword>
<evidence type="ECO:0000259" key="7">
    <source>
        <dbReference type="Pfam" id="PF02525"/>
    </source>
</evidence>
<keyword evidence="1 6" id="KW-0285">Flavoprotein</keyword>
<comment type="subunit">
    <text evidence="6">Homodimer.</text>
</comment>
<dbReference type="RefSeq" id="WP_100849849.1">
    <property type="nucleotide sequence ID" value="NZ_BMJF01000002.1"/>
</dbReference>
<proteinExistence type="inferred from homology"/>
<comment type="cofactor">
    <cofactor evidence="6">
        <name>FMN</name>
        <dbReference type="ChEBI" id="CHEBI:58210"/>
    </cofactor>
    <text evidence="6">Binds 1 FMN per subunit.</text>
</comment>
<comment type="function">
    <text evidence="6">Also exhibits azoreductase activity. Catalyzes the reductive cleavage of the azo bond in aromatic azo compounds to the corresponding amines.</text>
</comment>
<comment type="similarity">
    <text evidence="6">Belongs to the azoreductase type 1 family.</text>
</comment>
<protein>
    <recommendedName>
        <fullName evidence="6">FMN dependent NADH:quinone oxidoreductase</fullName>
        <ecNumber evidence="6">1.6.5.-</ecNumber>
    </recommendedName>
    <alternativeName>
        <fullName evidence="6">Azo-dye reductase</fullName>
    </alternativeName>
    <alternativeName>
        <fullName evidence="6">FMN-dependent NADH-azo compound oxidoreductase</fullName>
    </alternativeName>
    <alternativeName>
        <fullName evidence="6">FMN-dependent NADH-azoreductase</fullName>
        <ecNumber evidence="6">1.7.1.17</ecNumber>
    </alternativeName>
</protein>
<organism evidence="8 9">
    <name type="scientific">Dickeya fangzhongdai</name>
    <dbReference type="NCBI Taxonomy" id="1778540"/>
    <lineage>
        <taxon>Bacteria</taxon>
        <taxon>Pseudomonadati</taxon>
        <taxon>Pseudomonadota</taxon>
        <taxon>Gammaproteobacteria</taxon>
        <taxon>Enterobacterales</taxon>
        <taxon>Pectobacteriaceae</taxon>
        <taxon>Dickeya</taxon>
    </lineage>
</organism>
<accession>A0A2K8QP12</accession>
<feature type="binding site" evidence="6">
    <location>
        <begin position="94"/>
        <end position="97"/>
    </location>
    <ligand>
        <name>FMN</name>
        <dbReference type="ChEBI" id="CHEBI:58210"/>
    </ligand>
</feature>
<keyword evidence="4 6" id="KW-0520">NAD</keyword>
<comment type="catalytic activity">
    <reaction evidence="5">
        <text>N,N-dimethyl-1,4-phenylenediamine + anthranilate + 2 NAD(+) = 2-(4-dimethylaminophenyl)diazenylbenzoate + 2 NADH + 2 H(+)</text>
        <dbReference type="Rhea" id="RHEA:55872"/>
        <dbReference type="ChEBI" id="CHEBI:15378"/>
        <dbReference type="ChEBI" id="CHEBI:15783"/>
        <dbReference type="ChEBI" id="CHEBI:16567"/>
        <dbReference type="ChEBI" id="CHEBI:57540"/>
        <dbReference type="ChEBI" id="CHEBI:57945"/>
        <dbReference type="ChEBI" id="CHEBI:71579"/>
        <dbReference type="EC" id="1.7.1.17"/>
    </reaction>
    <physiologicalReaction direction="right-to-left" evidence="5">
        <dbReference type="Rhea" id="RHEA:55874"/>
    </physiologicalReaction>
</comment>
<dbReference type="GO" id="GO:0016652">
    <property type="term" value="F:oxidoreductase activity, acting on NAD(P)H as acceptor"/>
    <property type="evidence" value="ECO:0007669"/>
    <property type="project" value="UniProtKB-UniRule"/>
</dbReference>
<evidence type="ECO:0000313" key="9">
    <source>
        <dbReference type="Proteomes" id="UP000231901"/>
    </source>
</evidence>
<gene>
    <name evidence="6" type="primary">azoR</name>
    <name evidence="8" type="ORF">CVE23_15305</name>
</gene>
<dbReference type="PANTHER" id="PTHR43741:SF4">
    <property type="entry name" value="FMN-DEPENDENT NADH:QUINONE OXIDOREDUCTASE"/>
    <property type="match status" value="1"/>
</dbReference>
<dbReference type="InterPro" id="IPR029039">
    <property type="entry name" value="Flavoprotein-like_sf"/>
</dbReference>
<dbReference type="InterPro" id="IPR050104">
    <property type="entry name" value="FMN-dep_NADH:Q_OxRdtase_AzoR1"/>
</dbReference>
<dbReference type="EC" id="1.6.5.-" evidence="6"/>
<evidence type="ECO:0000256" key="1">
    <source>
        <dbReference type="ARBA" id="ARBA00022630"/>
    </source>
</evidence>
<dbReference type="EMBL" id="CP025003">
    <property type="protein sequence ID" value="ATZ95224.1"/>
    <property type="molecule type" value="Genomic_DNA"/>
</dbReference>
<dbReference type="EC" id="1.7.1.17" evidence="6"/>
<comment type="caution">
    <text evidence="6">Lacks conserved residue(s) required for the propagation of feature annotation.</text>
</comment>
<comment type="catalytic activity">
    <reaction evidence="6">
        <text>2 a quinone + NADH + H(+) = 2 a 1,4-benzosemiquinone + NAD(+)</text>
        <dbReference type="Rhea" id="RHEA:65952"/>
        <dbReference type="ChEBI" id="CHEBI:15378"/>
        <dbReference type="ChEBI" id="CHEBI:57540"/>
        <dbReference type="ChEBI" id="CHEBI:57945"/>
        <dbReference type="ChEBI" id="CHEBI:132124"/>
        <dbReference type="ChEBI" id="CHEBI:134225"/>
    </reaction>
</comment>
<evidence type="ECO:0000256" key="2">
    <source>
        <dbReference type="ARBA" id="ARBA00022643"/>
    </source>
</evidence>
<evidence type="ECO:0000256" key="5">
    <source>
        <dbReference type="ARBA" id="ARBA00048542"/>
    </source>
</evidence>
<dbReference type="GO" id="GO:0016655">
    <property type="term" value="F:oxidoreductase activity, acting on NAD(P)H, quinone or similar compound as acceptor"/>
    <property type="evidence" value="ECO:0007669"/>
    <property type="project" value="InterPro"/>
</dbReference>
<evidence type="ECO:0000256" key="4">
    <source>
        <dbReference type="ARBA" id="ARBA00023027"/>
    </source>
</evidence>
<keyword evidence="9" id="KW-1185">Reference proteome</keyword>
<dbReference type="Gene3D" id="3.40.50.360">
    <property type="match status" value="1"/>
</dbReference>
<dbReference type="PANTHER" id="PTHR43741">
    <property type="entry name" value="FMN-DEPENDENT NADH-AZOREDUCTASE 1"/>
    <property type="match status" value="1"/>
</dbReference>
<dbReference type="GO" id="GO:0009055">
    <property type="term" value="F:electron transfer activity"/>
    <property type="evidence" value="ECO:0007669"/>
    <property type="project" value="UniProtKB-UniRule"/>
</dbReference>